<accession>A0A1D7VFP6</accession>
<reference evidence="8 9" key="1">
    <citation type="submission" date="2016-09" db="EMBL/GenBank/DDBJ databases">
        <title>Complete genome sequencing of Streptomyces lydicus 103 and metabolic pathways analysis of antibiotic biosynthesis.</title>
        <authorList>
            <person name="Jia N."/>
            <person name="Ding M.-Z."/>
            <person name="Gao F."/>
            <person name="Yuan Y.-J."/>
        </authorList>
    </citation>
    <scope>NUCLEOTIDE SEQUENCE [LARGE SCALE GENOMIC DNA]</scope>
    <source>
        <strain evidence="8 9">103</strain>
    </source>
</reference>
<protein>
    <recommendedName>
        <fullName evidence="7">RDD domain-containing protein</fullName>
    </recommendedName>
</protein>
<dbReference type="GO" id="GO:0016020">
    <property type="term" value="C:membrane"/>
    <property type="evidence" value="ECO:0007669"/>
    <property type="project" value="UniProtKB-SubCell"/>
</dbReference>
<evidence type="ECO:0000256" key="1">
    <source>
        <dbReference type="ARBA" id="ARBA00004141"/>
    </source>
</evidence>
<evidence type="ECO:0000256" key="6">
    <source>
        <dbReference type="SAM" id="Phobius"/>
    </source>
</evidence>
<comment type="subcellular location">
    <subcellularLocation>
        <location evidence="1">Membrane</location>
        <topology evidence="1">Multi-pass membrane protein</topology>
    </subcellularLocation>
</comment>
<dbReference type="InterPro" id="IPR010432">
    <property type="entry name" value="RDD"/>
</dbReference>
<evidence type="ECO:0000313" key="9">
    <source>
        <dbReference type="Proteomes" id="UP000094094"/>
    </source>
</evidence>
<dbReference type="AlphaFoldDB" id="A0A1D7VFP6"/>
<feature type="transmembrane region" description="Helical" evidence="6">
    <location>
        <begin position="24"/>
        <end position="47"/>
    </location>
</feature>
<evidence type="ECO:0000313" key="8">
    <source>
        <dbReference type="EMBL" id="AOP45560.1"/>
    </source>
</evidence>
<feature type="domain" description="RDD" evidence="7">
    <location>
        <begin position="18"/>
        <end position="144"/>
    </location>
</feature>
<organism evidence="8 9">
    <name type="scientific">Streptomyces lydicus</name>
    <dbReference type="NCBI Taxonomy" id="47763"/>
    <lineage>
        <taxon>Bacteria</taxon>
        <taxon>Bacillati</taxon>
        <taxon>Actinomycetota</taxon>
        <taxon>Actinomycetes</taxon>
        <taxon>Kitasatosporales</taxon>
        <taxon>Streptomycetaceae</taxon>
        <taxon>Streptomyces</taxon>
    </lineage>
</organism>
<dbReference type="RefSeq" id="WP_069567438.1">
    <property type="nucleotide sequence ID" value="NZ_CP017157.1"/>
</dbReference>
<dbReference type="PANTHER" id="PTHR38480:SF1">
    <property type="entry name" value="SLR0254 PROTEIN"/>
    <property type="match status" value="1"/>
</dbReference>
<proteinExistence type="predicted"/>
<evidence type="ECO:0000256" key="4">
    <source>
        <dbReference type="ARBA" id="ARBA00023136"/>
    </source>
</evidence>
<dbReference type="OrthoDB" id="9787732at2"/>
<dbReference type="EMBL" id="CP017157">
    <property type="protein sequence ID" value="AOP45560.1"/>
    <property type="molecule type" value="Genomic_DNA"/>
</dbReference>
<evidence type="ECO:0000259" key="7">
    <source>
        <dbReference type="Pfam" id="PF06271"/>
    </source>
</evidence>
<feature type="transmembrane region" description="Helical" evidence="6">
    <location>
        <begin position="111"/>
        <end position="131"/>
    </location>
</feature>
<name>A0A1D7VFP6_9ACTN</name>
<evidence type="ECO:0000256" key="5">
    <source>
        <dbReference type="SAM" id="MobiDB-lite"/>
    </source>
</evidence>
<dbReference type="PANTHER" id="PTHR38480">
    <property type="entry name" value="SLR0254 PROTEIN"/>
    <property type="match status" value="1"/>
</dbReference>
<dbReference type="Pfam" id="PF06271">
    <property type="entry name" value="RDD"/>
    <property type="match status" value="1"/>
</dbReference>
<feature type="transmembrane region" description="Helical" evidence="6">
    <location>
        <begin position="53"/>
        <end position="75"/>
    </location>
</feature>
<keyword evidence="3 6" id="KW-1133">Transmembrane helix</keyword>
<gene>
    <name evidence="8" type="ORF">SL103_04245</name>
</gene>
<keyword evidence="9" id="KW-1185">Reference proteome</keyword>
<feature type="region of interest" description="Disordered" evidence="5">
    <location>
        <begin position="392"/>
        <end position="416"/>
    </location>
</feature>
<evidence type="ECO:0000256" key="3">
    <source>
        <dbReference type="ARBA" id="ARBA00022989"/>
    </source>
</evidence>
<keyword evidence="4 6" id="KW-0472">Membrane</keyword>
<sequence length="416" mass="40647">MSELVTGEAVVLGLRPARLPSRGLAVAVDVAVGWSIYIAVSMLLVSATSSMDGAAIAAVSVAAFVLVQVGIPIVVETLSHGRSLGKVICGLRVVREDGGPIRFRHALVRGAMGAIEIVLTMGVVAAIASLVSARGRRVGDVFAGTLVIRERMPAAEVGRVLPSVAPWPVADLGGLDLSRVPDGWWLAVRQYLTRVGQLDPQVGAAMAERLAEDLRGFTGVPGPAGAHPAAYLAAVVAERQARESRRAFGVAAGPGASPGAGQAAVAQRQAAVSRGQAVVGAWEGEPGVAGAPVAASVELGAAGEVGASVDAGGVAGASDRSGVAGSGGGWAPPGGGGARAFAARGGVVAGWSGGGASGAPEGEAGVSGAAEGVGVPEGGGVRDVGAVAREAEVGGEVGGRHGERGGGSRTGFAPPG</sequence>
<dbReference type="KEGG" id="slc:SL103_04245"/>
<dbReference type="Proteomes" id="UP000094094">
    <property type="component" value="Chromosome"/>
</dbReference>
<evidence type="ECO:0000256" key="2">
    <source>
        <dbReference type="ARBA" id="ARBA00022692"/>
    </source>
</evidence>
<keyword evidence="2 6" id="KW-0812">Transmembrane</keyword>